<dbReference type="GO" id="GO:0043130">
    <property type="term" value="F:ubiquitin binding"/>
    <property type="evidence" value="ECO:0007669"/>
    <property type="project" value="TreeGrafter"/>
</dbReference>
<feature type="domain" description="Protein DA1-like" evidence="1">
    <location>
        <begin position="1"/>
        <end position="44"/>
    </location>
</feature>
<dbReference type="AlphaFoldDB" id="A0A2P6RQ54"/>
<reference evidence="2 3" key="1">
    <citation type="journal article" date="2018" name="Nat. Genet.">
        <title>The Rosa genome provides new insights in the design of modern roses.</title>
        <authorList>
            <person name="Bendahmane M."/>
        </authorList>
    </citation>
    <scope>NUCLEOTIDE SEQUENCE [LARGE SCALE GENOMIC DNA]</scope>
    <source>
        <strain evidence="3">cv. Old Blush</strain>
    </source>
</reference>
<dbReference type="EMBL" id="PDCK01000040">
    <property type="protein sequence ID" value="PRQ48544.1"/>
    <property type="molecule type" value="Genomic_DNA"/>
</dbReference>
<accession>A0A2P6RQ54</accession>
<comment type="caution">
    <text evidence="2">The sequence shown here is derived from an EMBL/GenBank/DDBJ whole genome shotgun (WGS) entry which is preliminary data.</text>
</comment>
<dbReference type="InterPro" id="IPR045218">
    <property type="entry name" value="DA1-like"/>
</dbReference>
<organism evidence="2 3">
    <name type="scientific">Rosa chinensis</name>
    <name type="common">China rose</name>
    <dbReference type="NCBI Taxonomy" id="74649"/>
    <lineage>
        <taxon>Eukaryota</taxon>
        <taxon>Viridiplantae</taxon>
        <taxon>Streptophyta</taxon>
        <taxon>Embryophyta</taxon>
        <taxon>Tracheophyta</taxon>
        <taxon>Spermatophyta</taxon>
        <taxon>Magnoliopsida</taxon>
        <taxon>eudicotyledons</taxon>
        <taxon>Gunneridae</taxon>
        <taxon>Pentapetalae</taxon>
        <taxon>rosids</taxon>
        <taxon>fabids</taxon>
        <taxon>Rosales</taxon>
        <taxon>Rosaceae</taxon>
        <taxon>Rosoideae</taxon>
        <taxon>Rosoideae incertae sedis</taxon>
        <taxon>Rosa</taxon>
    </lineage>
</organism>
<dbReference type="PANTHER" id="PTHR24209">
    <property type="entry name" value="PROTEIN DA1-RELATED 2"/>
    <property type="match status" value="1"/>
</dbReference>
<evidence type="ECO:0000313" key="3">
    <source>
        <dbReference type="Proteomes" id="UP000238479"/>
    </source>
</evidence>
<keyword evidence="3" id="KW-1185">Reference proteome</keyword>
<dbReference type="PANTHER" id="PTHR24209:SF25">
    <property type="entry name" value="PROTEIN DA1-RELATED 1"/>
    <property type="match status" value="1"/>
</dbReference>
<name>A0A2P6RQ54_ROSCH</name>
<dbReference type="Proteomes" id="UP000238479">
    <property type="component" value="Chromosome 2"/>
</dbReference>
<dbReference type="Pfam" id="PF12315">
    <property type="entry name" value="DA1-like"/>
    <property type="match status" value="1"/>
</dbReference>
<dbReference type="InterPro" id="IPR022087">
    <property type="entry name" value="DA1-like_dom"/>
</dbReference>
<dbReference type="Gramene" id="PRQ48544">
    <property type="protein sequence ID" value="PRQ48544"/>
    <property type="gene ID" value="RchiOBHm_Chr2g0111901"/>
</dbReference>
<evidence type="ECO:0000259" key="1">
    <source>
        <dbReference type="Pfam" id="PF12315"/>
    </source>
</evidence>
<proteinExistence type="predicted"/>
<dbReference type="STRING" id="74649.A0A2P6RQ54"/>
<evidence type="ECO:0000313" key="2">
    <source>
        <dbReference type="EMBL" id="PRQ48544.1"/>
    </source>
</evidence>
<sequence length="54" mass="6344">MLTGSLLAQQMISAWLRLKGYPNFCPELEKGICQYLAHRWLETWSILILIHLEN</sequence>
<gene>
    <name evidence="2" type="ORF">RchiOBHm_Chr2g0111901</name>
</gene>
<protein>
    <recommendedName>
        <fullName evidence="1">Protein DA1-like domain-containing protein</fullName>
    </recommendedName>
</protein>